<evidence type="ECO:0000259" key="1">
    <source>
        <dbReference type="Pfam" id="PF00725"/>
    </source>
</evidence>
<dbReference type="Gene3D" id="3.40.50.720">
    <property type="entry name" value="NAD(P)-binding Rossmann-like Domain"/>
    <property type="match status" value="1"/>
</dbReference>
<organism evidence="2 3">
    <name type="scientific">Aspergillus ellipticus CBS 707.79</name>
    <dbReference type="NCBI Taxonomy" id="1448320"/>
    <lineage>
        <taxon>Eukaryota</taxon>
        <taxon>Fungi</taxon>
        <taxon>Dikarya</taxon>
        <taxon>Ascomycota</taxon>
        <taxon>Pezizomycotina</taxon>
        <taxon>Eurotiomycetes</taxon>
        <taxon>Eurotiomycetidae</taxon>
        <taxon>Eurotiales</taxon>
        <taxon>Aspergillaceae</taxon>
        <taxon>Aspergillus</taxon>
        <taxon>Aspergillus subgen. Circumdati</taxon>
    </lineage>
</organism>
<dbReference type="GO" id="GO:0006631">
    <property type="term" value="P:fatty acid metabolic process"/>
    <property type="evidence" value="ECO:0007669"/>
    <property type="project" value="InterPro"/>
</dbReference>
<dbReference type="STRING" id="1448320.A0A319DF15"/>
<dbReference type="InterPro" id="IPR006108">
    <property type="entry name" value="3HC_DH_C"/>
</dbReference>
<protein>
    <recommendedName>
        <fullName evidence="1">3-hydroxyacyl-CoA dehydrogenase C-terminal domain-containing protein</fullName>
    </recommendedName>
</protein>
<accession>A0A319DF15</accession>
<dbReference type="SUPFAM" id="SSF48179">
    <property type="entry name" value="6-phosphogluconate dehydrogenase C-terminal domain-like"/>
    <property type="match status" value="1"/>
</dbReference>
<evidence type="ECO:0000313" key="2">
    <source>
        <dbReference type="EMBL" id="PYH95901.1"/>
    </source>
</evidence>
<evidence type="ECO:0000313" key="3">
    <source>
        <dbReference type="Proteomes" id="UP000247810"/>
    </source>
</evidence>
<dbReference type="Proteomes" id="UP000247810">
    <property type="component" value="Unassembled WGS sequence"/>
</dbReference>
<dbReference type="GO" id="GO:0050104">
    <property type="term" value="F:L-gulonate 3-dehydrogenase activity"/>
    <property type="evidence" value="ECO:0007669"/>
    <property type="project" value="TreeGrafter"/>
</dbReference>
<dbReference type="EMBL" id="KZ825846">
    <property type="protein sequence ID" value="PYH95901.1"/>
    <property type="molecule type" value="Genomic_DNA"/>
</dbReference>
<feature type="domain" description="3-hydroxyacyl-CoA dehydrogenase C-terminal" evidence="1">
    <location>
        <begin position="49"/>
        <end position="100"/>
    </location>
</feature>
<keyword evidence="3" id="KW-1185">Reference proteome</keyword>
<reference evidence="2 3" key="1">
    <citation type="submission" date="2018-02" db="EMBL/GenBank/DDBJ databases">
        <title>The genomes of Aspergillus section Nigri reveals drivers in fungal speciation.</title>
        <authorList>
            <consortium name="DOE Joint Genome Institute"/>
            <person name="Vesth T.C."/>
            <person name="Nybo J."/>
            <person name="Theobald S."/>
            <person name="Brandl J."/>
            <person name="Frisvad J.C."/>
            <person name="Nielsen K.F."/>
            <person name="Lyhne E.K."/>
            <person name="Kogle M.E."/>
            <person name="Kuo A."/>
            <person name="Riley R."/>
            <person name="Clum A."/>
            <person name="Nolan M."/>
            <person name="Lipzen A."/>
            <person name="Salamov A."/>
            <person name="Henrissat B."/>
            <person name="Wiebenga A."/>
            <person name="De vries R.P."/>
            <person name="Grigoriev I.V."/>
            <person name="Mortensen U.H."/>
            <person name="Andersen M.R."/>
            <person name="Baker S.E."/>
        </authorList>
    </citation>
    <scope>NUCLEOTIDE SEQUENCE [LARGE SCALE GENOMIC DNA]</scope>
    <source>
        <strain evidence="2 3">CBS 707.79</strain>
    </source>
</reference>
<dbReference type="InterPro" id="IPR008927">
    <property type="entry name" value="6-PGluconate_DH-like_C_sf"/>
</dbReference>
<sequence>MELSKHSPAPSEVEIVPHPATGDEYVTAAHNFYRSGDKDPVVVRRETPGFIANRLQAAVCAEAYSLISRGIVSPEDMDKTITSGLGLRWALLGPIMTNTLGGGGDFGHLSIIWGRLCNHGWMTCTGIGSILTLNKIPMLSRTQ</sequence>
<dbReference type="OrthoDB" id="2021159at2759"/>
<dbReference type="PANTHER" id="PTHR48075:SF1">
    <property type="entry name" value="LAMBDA-CRYSTALLIN HOMOLOG"/>
    <property type="match status" value="1"/>
</dbReference>
<gene>
    <name evidence="2" type="ORF">BO71DRAFT_428583</name>
</gene>
<dbReference type="AlphaFoldDB" id="A0A319DF15"/>
<dbReference type="Pfam" id="PF00725">
    <property type="entry name" value="3HCDH"/>
    <property type="match status" value="1"/>
</dbReference>
<proteinExistence type="predicted"/>
<dbReference type="Gene3D" id="1.10.1040.10">
    <property type="entry name" value="N-(1-d-carboxylethyl)-l-norvaline Dehydrogenase, domain 2"/>
    <property type="match status" value="1"/>
</dbReference>
<dbReference type="VEuPathDB" id="FungiDB:BO71DRAFT_428583"/>
<name>A0A319DF15_9EURO</name>
<dbReference type="InterPro" id="IPR013328">
    <property type="entry name" value="6PGD_dom2"/>
</dbReference>
<dbReference type="PANTHER" id="PTHR48075">
    <property type="entry name" value="3-HYDROXYACYL-COA DEHYDROGENASE FAMILY PROTEIN"/>
    <property type="match status" value="1"/>
</dbReference>